<dbReference type="NCBIfam" id="TIGR00861">
    <property type="entry name" value="MIP"/>
    <property type="match status" value="1"/>
</dbReference>
<feature type="region of interest" description="Disordered" evidence="8">
    <location>
        <begin position="1"/>
        <end position="29"/>
    </location>
</feature>
<dbReference type="AlphaFoldDB" id="A0A7M7G2H9"/>
<evidence type="ECO:0000256" key="9">
    <source>
        <dbReference type="SAM" id="Phobius"/>
    </source>
</evidence>
<dbReference type="InterPro" id="IPR034294">
    <property type="entry name" value="Aquaporin_transptr"/>
</dbReference>
<dbReference type="GO" id="GO:0015267">
    <property type="term" value="F:channel activity"/>
    <property type="evidence" value="ECO:0007669"/>
    <property type="project" value="InterPro"/>
</dbReference>
<evidence type="ECO:0000256" key="8">
    <source>
        <dbReference type="SAM" id="MobiDB-lite"/>
    </source>
</evidence>
<keyword evidence="11" id="KW-1185">Reference proteome</keyword>
<dbReference type="RefSeq" id="XP_001601231.2">
    <property type="nucleotide sequence ID" value="XM_001601181.6"/>
</dbReference>
<dbReference type="Pfam" id="PF00230">
    <property type="entry name" value="MIP"/>
    <property type="match status" value="1"/>
</dbReference>
<dbReference type="GO" id="GO:0005886">
    <property type="term" value="C:plasma membrane"/>
    <property type="evidence" value="ECO:0007669"/>
    <property type="project" value="TreeGrafter"/>
</dbReference>
<feature type="transmembrane region" description="Helical" evidence="9">
    <location>
        <begin position="131"/>
        <end position="152"/>
    </location>
</feature>
<evidence type="ECO:0000256" key="2">
    <source>
        <dbReference type="ARBA" id="ARBA00006175"/>
    </source>
</evidence>
<dbReference type="Gene3D" id="1.20.1080.10">
    <property type="entry name" value="Glycerol uptake facilitator protein"/>
    <property type="match status" value="1"/>
</dbReference>
<evidence type="ECO:0000256" key="3">
    <source>
        <dbReference type="ARBA" id="ARBA00022448"/>
    </source>
</evidence>
<feature type="transmembrane region" description="Helical" evidence="9">
    <location>
        <begin position="89"/>
        <end position="110"/>
    </location>
</feature>
<sequence length="295" mass="30601">MEQGGGISIISPSSLTDSSTGKAKSNGIPSTTASRLMSVKEKLCVPWCQEDGSALESIKKGVAEMVGTAMIVFLGCLGCVGSMGNIPSPVQVCLSFGFAVVTAISSTAHISGAHLNPAITVGAVVCGQKSLLSALVYIIGQTAGGIVGFGLLKLITPQQLLHGGDPSTTRDFCVTLVNEDVGMFKGFMAELIATGILVFMACAIGDSRNARNTDSTAIKFGLAIAVLCFGFVPYTGCSMNPARSFGPALLNNQWTGHWVFWFGPFAGALVGSLLYKMTFALKSKEENAISPEVGV</sequence>
<dbReference type="InParanoid" id="A0A7M7G2H9"/>
<proteinExistence type="inferred from homology"/>
<reference evidence="10" key="1">
    <citation type="submission" date="2021-01" db="UniProtKB">
        <authorList>
            <consortium name="EnsemblMetazoa"/>
        </authorList>
    </citation>
    <scope>IDENTIFICATION</scope>
</reference>
<dbReference type="PANTHER" id="PTHR19139:SF270">
    <property type="entry name" value="ENTOMOGLYCEROPORIN 1-RELATED"/>
    <property type="match status" value="1"/>
</dbReference>
<evidence type="ECO:0000256" key="5">
    <source>
        <dbReference type="ARBA" id="ARBA00022989"/>
    </source>
</evidence>
<keyword evidence="3 7" id="KW-0813">Transport</keyword>
<evidence type="ECO:0000256" key="7">
    <source>
        <dbReference type="RuleBase" id="RU000477"/>
    </source>
</evidence>
<feature type="transmembrane region" description="Helical" evidence="9">
    <location>
        <begin position="256"/>
        <end position="275"/>
    </location>
</feature>
<feature type="transmembrane region" description="Helical" evidence="9">
    <location>
        <begin position="217"/>
        <end position="236"/>
    </location>
</feature>
<keyword evidence="5 9" id="KW-1133">Transmembrane helix</keyword>
<name>A0A7M7G2H9_NASVI</name>
<dbReference type="OrthoDB" id="3222at2759"/>
<dbReference type="CDD" id="cd00333">
    <property type="entry name" value="MIP"/>
    <property type="match status" value="1"/>
</dbReference>
<comment type="similarity">
    <text evidence="2 7">Belongs to the MIP/aquaporin (TC 1.A.8) family.</text>
</comment>
<dbReference type="GeneID" id="100116837"/>
<dbReference type="InterPro" id="IPR022357">
    <property type="entry name" value="MIP_CS"/>
</dbReference>
<keyword evidence="4 7" id="KW-0812">Transmembrane</keyword>
<dbReference type="Proteomes" id="UP000002358">
    <property type="component" value="Chromosome 1"/>
</dbReference>
<evidence type="ECO:0000313" key="10">
    <source>
        <dbReference type="EnsemblMetazoa" id="XP_001601231"/>
    </source>
</evidence>
<feature type="compositionally biased region" description="Low complexity" evidence="8">
    <location>
        <begin position="8"/>
        <end position="19"/>
    </location>
</feature>
<dbReference type="InterPro" id="IPR000425">
    <property type="entry name" value="MIP"/>
</dbReference>
<dbReference type="PRINTS" id="PR00783">
    <property type="entry name" value="MINTRINSICP"/>
</dbReference>
<dbReference type="InterPro" id="IPR023271">
    <property type="entry name" value="Aquaporin-like"/>
</dbReference>
<dbReference type="SMR" id="A0A7M7G2H9"/>
<dbReference type="EnsemblMetazoa" id="XM_001601181">
    <property type="protein sequence ID" value="XP_001601231"/>
    <property type="gene ID" value="LOC100116837"/>
</dbReference>
<evidence type="ECO:0000313" key="11">
    <source>
        <dbReference type="Proteomes" id="UP000002358"/>
    </source>
</evidence>
<accession>A0A7M7G2H9</accession>
<keyword evidence="6 9" id="KW-0472">Membrane</keyword>
<dbReference type="SUPFAM" id="SSF81338">
    <property type="entry name" value="Aquaporin-like"/>
    <property type="match status" value="1"/>
</dbReference>
<feature type="compositionally biased region" description="Polar residues" evidence="8">
    <location>
        <begin position="20"/>
        <end position="29"/>
    </location>
</feature>
<dbReference type="KEGG" id="nvi:100116837"/>
<organism evidence="10 11">
    <name type="scientific">Nasonia vitripennis</name>
    <name type="common">Parasitic wasp</name>
    <dbReference type="NCBI Taxonomy" id="7425"/>
    <lineage>
        <taxon>Eukaryota</taxon>
        <taxon>Metazoa</taxon>
        <taxon>Ecdysozoa</taxon>
        <taxon>Arthropoda</taxon>
        <taxon>Hexapoda</taxon>
        <taxon>Insecta</taxon>
        <taxon>Pterygota</taxon>
        <taxon>Neoptera</taxon>
        <taxon>Endopterygota</taxon>
        <taxon>Hymenoptera</taxon>
        <taxon>Apocrita</taxon>
        <taxon>Proctotrupomorpha</taxon>
        <taxon>Chalcidoidea</taxon>
        <taxon>Pteromalidae</taxon>
        <taxon>Pteromalinae</taxon>
        <taxon>Nasonia</taxon>
    </lineage>
</organism>
<evidence type="ECO:0000256" key="6">
    <source>
        <dbReference type="ARBA" id="ARBA00023136"/>
    </source>
</evidence>
<evidence type="ECO:0000256" key="4">
    <source>
        <dbReference type="ARBA" id="ARBA00022692"/>
    </source>
</evidence>
<comment type="subcellular location">
    <subcellularLocation>
        <location evidence="1">Membrane</location>
        <topology evidence="1">Multi-pass membrane protein</topology>
    </subcellularLocation>
</comment>
<dbReference type="PROSITE" id="PS00221">
    <property type="entry name" value="MIP"/>
    <property type="match status" value="1"/>
</dbReference>
<feature type="transmembrane region" description="Helical" evidence="9">
    <location>
        <begin position="186"/>
        <end position="205"/>
    </location>
</feature>
<evidence type="ECO:0000256" key="1">
    <source>
        <dbReference type="ARBA" id="ARBA00004141"/>
    </source>
</evidence>
<protein>
    <submittedName>
        <fullName evidence="10">Uncharacterized protein</fullName>
    </submittedName>
</protein>
<feature type="transmembrane region" description="Helical" evidence="9">
    <location>
        <begin position="62"/>
        <end position="83"/>
    </location>
</feature>
<dbReference type="PANTHER" id="PTHR19139">
    <property type="entry name" value="AQUAPORIN TRANSPORTER"/>
    <property type="match status" value="1"/>
</dbReference>